<dbReference type="InterPro" id="IPR009057">
    <property type="entry name" value="Homeodomain-like_sf"/>
</dbReference>
<organism evidence="5 6">
    <name type="scientific">Rubripirellula reticaptiva</name>
    <dbReference type="NCBI Taxonomy" id="2528013"/>
    <lineage>
        <taxon>Bacteria</taxon>
        <taxon>Pseudomonadati</taxon>
        <taxon>Planctomycetota</taxon>
        <taxon>Planctomycetia</taxon>
        <taxon>Pirellulales</taxon>
        <taxon>Pirellulaceae</taxon>
        <taxon>Rubripirellula</taxon>
    </lineage>
</organism>
<evidence type="ECO:0000259" key="4">
    <source>
        <dbReference type="PROSITE" id="PS01124"/>
    </source>
</evidence>
<dbReference type="SMART" id="SM00342">
    <property type="entry name" value="HTH_ARAC"/>
    <property type="match status" value="1"/>
</dbReference>
<evidence type="ECO:0000256" key="3">
    <source>
        <dbReference type="ARBA" id="ARBA00023163"/>
    </source>
</evidence>
<feature type="domain" description="HTH araC/xylS-type" evidence="4">
    <location>
        <begin position="148"/>
        <end position="246"/>
    </location>
</feature>
<evidence type="ECO:0000256" key="2">
    <source>
        <dbReference type="ARBA" id="ARBA00023125"/>
    </source>
</evidence>
<dbReference type="Gene3D" id="1.10.10.60">
    <property type="entry name" value="Homeodomain-like"/>
    <property type="match status" value="2"/>
</dbReference>
<comment type="caution">
    <text evidence="5">The sequence shown here is derived from an EMBL/GenBank/DDBJ whole genome shotgun (WGS) entry which is preliminary data.</text>
</comment>
<dbReference type="InterPro" id="IPR018060">
    <property type="entry name" value="HTH_AraC"/>
</dbReference>
<reference evidence="5 6" key="1">
    <citation type="submission" date="2019-02" db="EMBL/GenBank/DDBJ databases">
        <title>Deep-cultivation of Planctomycetes and their phenomic and genomic characterization uncovers novel biology.</title>
        <authorList>
            <person name="Wiegand S."/>
            <person name="Jogler M."/>
            <person name="Boedeker C."/>
            <person name="Pinto D."/>
            <person name="Vollmers J."/>
            <person name="Rivas-Marin E."/>
            <person name="Kohn T."/>
            <person name="Peeters S.H."/>
            <person name="Heuer A."/>
            <person name="Rast P."/>
            <person name="Oberbeckmann S."/>
            <person name="Bunk B."/>
            <person name="Jeske O."/>
            <person name="Meyerdierks A."/>
            <person name="Storesund J.E."/>
            <person name="Kallscheuer N."/>
            <person name="Luecker S."/>
            <person name="Lage O.M."/>
            <person name="Pohl T."/>
            <person name="Merkel B.J."/>
            <person name="Hornburger P."/>
            <person name="Mueller R.-W."/>
            <person name="Bruemmer F."/>
            <person name="Labrenz M."/>
            <person name="Spormann A.M."/>
            <person name="Op Den Camp H."/>
            <person name="Overmann J."/>
            <person name="Amann R."/>
            <person name="Jetten M.S.M."/>
            <person name="Mascher T."/>
            <person name="Medema M.H."/>
            <person name="Devos D.P."/>
            <person name="Kaster A.-K."/>
            <person name="Ovreas L."/>
            <person name="Rohde M."/>
            <person name="Galperin M.Y."/>
            <person name="Jogler C."/>
        </authorList>
    </citation>
    <scope>NUCLEOTIDE SEQUENCE [LARGE SCALE GENOMIC DNA]</scope>
    <source>
        <strain evidence="5 6">Poly59</strain>
    </source>
</reference>
<dbReference type="PANTHER" id="PTHR46796:SF13">
    <property type="entry name" value="HTH-TYPE TRANSCRIPTIONAL ACTIVATOR RHAS"/>
    <property type="match status" value="1"/>
</dbReference>
<proteinExistence type="predicted"/>
<dbReference type="InterPro" id="IPR018062">
    <property type="entry name" value="HTH_AraC-typ_CS"/>
</dbReference>
<keyword evidence="6" id="KW-1185">Reference proteome</keyword>
<evidence type="ECO:0000313" key="5">
    <source>
        <dbReference type="EMBL" id="TWU47744.1"/>
    </source>
</evidence>
<dbReference type="EMBL" id="SJPX01000005">
    <property type="protein sequence ID" value="TWU47744.1"/>
    <property type="molecule type" value="Genomic_DNA"/>
</dbReference>
<keyword evidence="1" id="KW-0805">Transcription regulation</keyword>
<name>A0A5C6EGY7_9BACT</name>
<dbReference type="InterPro" id="IPR050204">
    <property type="entry name" value="AraC_XylS_family_regulators"/>
</dbReference>
<keyword evidence="2" id="KW-0238">DNA-binding</keyword>
<dbReference type="OrthoDB" id="9806208at2"/>
<dbReference type="Pfam" id="PF08448">
    <property type="entry name" value="PAS_4"/>
    <property type="match status" value="1"/>
</dbReference>
<dbReference type="AlphaFoldDB" id="A0A5C6EGY7"/>
<evidence type="ECO:0000256" key="1">
    <source>
        <dbReference type="ARBA" id="ARBA00023015"/>
    </source>
</evidence>
<gene>
    <name evidence="5" type="primary">melR_3</name>
    <name evidence="5" type="ORF">Poly59_45850</name>
</gene>
<evidence type="ECO:0000313" key="6">
    <source>
        <dbReference type="Proteomes" id="UP000317977"/>
    </source>
</evidence>
<keyword evidence="3" id="KW-0804">Transcription</keyword>
<dbReference type="InterPro" id="IPR035965">
    <property type="entry name" value="PAS-like_dom_sf"/>
</dbReference>
<dbReference type="PROSITE" id="PS01124">
    <property type="entry name" value="HTH_ARAC_FAMILY_2"/>
    <property type="match status" value="1"/>
</dbReference>
<accession>A0A5C6EGY7</accession>
<dbReference type="PROSITE" id="PS00041">
    <property type="entry name" value="HTH_ARAC_FAMILY_1"/>
    <property type="match status" value="1"/>
</dbReference>
<dbReference type="Pfam" id="PF12833">
    <property type="entry name" value="HTH_18"/>
    <property type="match status" value="1"/>
</dbReference>
<dbReference type="GO" id="GO:0003700">
    <property type="term" value="F:DNA-binding transcription factor activity"/>
    <property type="evidence" value="ECO:0007669"/>
    <property type="project" value="InterPro"/>
</dbReference>
<dbReference type="Proteomes" id="UP000317977">
    <property type="component" value="Unassembled WGS sequence"/>
</dbReference>
<dbReference type="PANTHER" id="PTHR46796">
    <property type="entry name" value="HTH-TYPE TRANSCRIPTIONAL ACTIVATOR RHAS-RELATED"/>
    <property type="match status" value="1"/>
</dbReference>
<protein>
    <submittedName>
        <fullName evidence="5">Melibiose operon regulatory protein</fullName>
    </submittedName>
</protein>
<dbReference type="RefSeq" id="WP_146536214.1">
    <property type="nucleotide sequence ID" value="NZ_SJPX01000005.1"/>
</dbReference>
<dbReference type="SUPFAM" id="SSF46689">
    <property type="entry name" value="Homeodomain-like"/>
    <property type="match status" value="2"/>
</dbReference>
<dbReference type="InterPro" id="IPR013656">
    <property type="entry name" value="PAS_4"/>
</dbReference>
<dbReference type="GO" id="GO:0043565">
    <property type="term" value="F:sequence-specific DNA binding"/>
    <property type="evidence" value="ECO:0007669"/>
    <property type="project" value="InterPro"/>
</dbReference>
<sequence length="248" mass="27757">MTTETNLLRDRFFASLADAASLLRLFDFVPDVFVYVKNKDGQFVAGNQPWLEMRGVASIDEIAGKTDLELHPLYWARQYQQEDQRVIQSGQELPDQVWLVPSGQGKLSTFISTKIPLRGVSGEVIGIAGVMYSTDKDDASTGASNPIERATAIIADRFDGPLTVAEIAASVGLSASQLNRRFRTRFQIPPSEYLQRVRIHQASRLLTETDAPISSVALETGFFDQAHLTRTFRRWMGMTPTDFRKSVR</sequence>
<dbReference type="Gene3D" id="3.30.450.20">
    <property type="entry name" value="PAS domain"/>
    <property type="match status" value="1"/>
</dbReference>
<dbReference type="SUPFAM" id="SSF55785">
    <property type="entry name" value="PYP-like sensor domain (PAS domain)"/>
    <property type="match status" value="1"/>
</dbReference>